<protein>
    <recommendedName>
        <fullName evidence="3">DUF432 domain-containing protein</fullName>
    </recommendedName>
</protein>
<dbReference type="InterPro" id="IPR007366">
    <property type="entry name" value="DUF432"/>
</dbReference>
<evidence type="ECO:0000313" key="1">
    <source>
        <dbReference type="EMBL" id="GHG76818.1"/>
    </source>
</evidence>
<comment type="caution">
    <text evidence="1">The sequence shown here is derived from an EMBL/GenBank/DDBJ whole genome shotgun (WGS) entry which is preliminary data.</text>
</comment>
<proteinExistence type="predicted"/>
<organism evidence="1 2">
    <name type="scientific">Alishewanella longhuensis</name>
    <dbReference type="NCBI Taxonomy" id="1091037"/>
    <lineage>
        <taxon>Bacteria</taxon>
        <taxon>Pseudomonadati</taxon>
        <taxon>Pseudomonadota</taxon>
        <taxon>Gammaproteobacteria</taxon>
        <taxon>Alteromonadales</taxon>
        <taxon>Alteromonadaceae</taxon>
        <taxon>Alishewanella</taxon>
    </lineage>
</organism>
<gene>
    <name evidence="1" type="ORF">GCM10010919_31970</name>
</gene>
<dbReference type="EMBL" id="BNAO01000010">
    <property type="protein sequence ID" value="GHG76818.1"/>
    <property type="molecule type" value="Genomic_DNA"/>
</dbReference>
<dbReference type="Pfam" id="PF04254">
    <property type="entry name" value="DUF432"/>
    <property type="match status" value="1"/>
</dbReference>
<reference evidence="2" key="1">
    <citation type="journal article" date="2019" name="Int. J. Syst. Evol. Microbiol.">
        <title>The Global Catalogue of Microorganisms (GCM) 10K type strain sequencing project: providing services to taxonomists for standard genome sequencing and annotation.</title>
        <authorList>
            <consortium name="The Broad Institute Genomics Platform"/>
            <consortium name="The Broad Institute Genome Sequencing Center for Infectious Disease"/>
            <person name="Wu L."/>
            <person name="Ma J."/>
        </authorList>
    </citation>
    <scope>NUCLEOTIDE SEQUENCE [LARGE SCALE GENOMIC DNA]</scope>
    <source>
        <strain evidence="2">CGMCC 1.7003</strain>
    </source>
</reference>
<accession>A0ABQ3L1T2</accession>
<sequence>MTKQNTAILSQWWQPQALALDECWQYSVGPITLYFKRCLQEWQFSFERQDQAETNFSTVSQSAVCLPELLTSQRFIFRHSPTSFRLTPKLLERPVVIKTRQPVSIPAGEQNVFYISSPVCIQVSLEQPQTILLEISIQRLSDTWFGASTEHGQLCYADKTHARQSLAEIPARPHRAVTAVTIENRSDKMLTIDKISIPLPYLAIYGRNDGSLWTDPITLQHEGDSSLTRFKISKELPAGLSSADLLTAPRELPDKNNLVRAFTGIFSQ</sequence>
<evidence type="ECO:0008006" key="3">
    <source>
        <dbReference type="Google" id="ProtNLM"/>
    </source>
</evidence>
<name>A0ABQ3L1T2_9ALTE</name>
<keyword evidence="2" id="KW-1185">Reference proteome</keyword>
<dbReference type="Proteomes" id="UP000659697">
    <property type="component" value="Unassembled WGS sequence"/>
</dbReference>
<evidence type="ECO:0000313" key="2">
    <source>
        <dbReference type="Proteomes" id="UP000659697"/>
    </source>
</evidence>